<accession>A0A377LVX9</accession>
<gene>
    <name evidence="1" type="ORF">NCTC10005_03303</name>
</gene>
<evidence type="ECO:0000313" key="1">
    <source>
        <dbReference type="EMBL" id="STQ10555.1"/>
    </source>
</evidence>
<dbReference type="Proteomes" id="UP000255106">
    <property type="component" value="Unassembled WGS sequence"/>
</dbReference>
<dbReference type="AlphaFoldDB" id="A0A377LVX9"/>
<organism evidence="1 2">
    <name type="scientific">Enterobacter cloacae</name>
    <dbReference type="NCBI Taxonomy" id="550"/>
    <lineage>
        <taxon>Bacteria</taxon>
        <taxon>Pseudomonadati</taxon>
        <taxon>Pseudomonadota</taxon>
        <taxon>Gammaproteobacteria</taxon>
        <taxon>Enterobacterales</taxon>
        <taxon>Enterobacteriaceae</taxon>
        <taxon>Enterobacter</taxon>
        <taxon>Enterobacter cloacae complex</taxon>
    </lineage>
</organism>
<sequence>MPTPFSTTIGVLEWARLAPVDRVKGIMRTPDGLVRINRQGEDFFIETQNVAPPDSRIELISAVNADWNALQSSLLKLRLSSGG</sequence>
<name>A0A377LVX9_ENTCL</name>
<evidence type="ECO:0000313" key="2">
    <source>
        <dbReference type="Proteomes" id="UP000255106"/>
    </source>
</evidence>
<reference evidence="1 2" key="1">
    <citation type="submission" date="2018-06" db="EMBL/GenBank/DDBJ databases">
        <authorList>
            <consortium name="Pathogen Informatics"/>
            <person name="Doyle S."/>
        </authorList>
    </citation>
    <scope>NUCLEOTIDE SEQUENCE [LARGE SCALE GENOMIC DNA]</scope>
    <source>
        <strain evidence="1 2">NCTC10005</strain>
    </source>
</reference>
<proteinExistence type="predicted"/>
<protein>
    <submittedName>
        <fullName evidence="1">Protein YeiR</fullName>
    </submittedName>
</protein>
<dbReference type="EMBL" id="UGJB01000004">
    <property type="protein sequence ID" value="STQ10555.1"/>
    <property type="molecule type" value="Genomic_DNA"/>
</dbReference>